<evidence type="ECO:0000313" key="1">
    <source>
        <dbReference type="EMBL" id="KKK69819.1"/>
    </source>
</evidence>
<gene>
    <name evidence="1" type="ORF">LCGC14_2930200</name>
</gene>
<reference evidence="1" key="1">
    <citation type="journal article" date="2015" name="Nature">
        <title>Complex archaea that bridge the gap between prokaryotes and eukaryotes.</title>
        <authorList>
            <person name="Spang A."/>
            <person name="Saw J.H."/>
            <person name="Jorgensen S.L."/>
            <person name="Zaremba-Niedzwiedzka K."/>
            <person name="Martijn J."/>
            <person name="Lind A.E."/>
            <person name="van Eijk R."/>
            <person name="Schleper C."/>
            <person name="Guy L."/>
            <person name="Ettema T.J."/>
        </authorList>
    </citation>
    <scope>NUCLEOTIDE SEQUENCE</scope>
</reference>
<comment type="caution">
    <text evidence="1">The sequence shown here is derived from an EMBL/GenBank/DDBJ whole genome shotgun (WGS) entry which is preliminary data.</text>
</comment>
<protein>
    <submittedName>
        <fullName evidence="1">Uncharacterized protein</fullName>
    </submittedName>
</protein>
<name>A0A0F8ZTS7_9ZZZZ</name>
<sequence>MKNKFATQFQAVADDLTNSKLVELQNRLDEIQRSGMTALTMRAVLFQKMLDVYQVPEDHFLRDSEIPQRIDDPSIINRLEQLGFSKKQQYQIH</sequence>
<proteinExistence type="predicted"/>
<dbReference type="AlphaFoldDB" id="A0A0F8ZTS7"/>
<accession>A0A0F8ZTS7</accession>
<organism evidence="1">
    <name type="scientific">marine sediment metagenome</name>
    <dbReference type="NCBI Taxonomy" id="412755"/>
    <lineage>
        <taxon>unclassified sequences</taxon>
        <taxon>metagenomes</taxon>
        <taxon>ecological metagenomes</taxon>
    </lineage>
</organism>
<dbReference type="EMBL" id="LAZR01058470">
    <property type="protein sequence ID" value="KKK69819.1"/>
    <property type="molecule type" value="Genomic_DNA"/>
</dbReference>